<evidence type="ECO:0000313" key="4">
    <source>
        <dbReference type="Proteomes" id="UP001054889"/>
    </source>
</evidence>
<sequence length="128" mass="12310">MLCITPSQTYQGWCVHNTNCAAICITEGNSGGYCKGKLVAKCICTKACTPSGGGRPVKPPSAPGSGGPVVKPPSAPVSGGPVVKPPSAPGSGGPVVKPPPAPVSGGTVKPPPAPVCGGAVIPPPAPKN</sequence>
<dbReference type="AlphaFoldDB" id="A0AAV5E957"/>
<dbReference type="Pfam" id="PF00304">
    <property type="entry name" value="Gamma-thionin"/>
    <property type="match status" value="1"/>
</dbReference>
<keyword evidence="4" id="KW-1185">Reference proteome</keyword>
<evidence type="ECO:0000256" key="1">
    <source>
        <dbReference type="SAM" id="MobiDB-lite"/>
    </source>
</evidence>
<reference evidence="3" key="1">
    <citation type="journal article" date="2018" name="DNA Res.">
        <title>Multiple hybrid de novo genome assembly of finger millet, an orphan allotetraploid crop.</title>
        <authorList>
            <person name="Hatakeyama M."/>
            <person name="Aluri S."/>
            <person name="Balachadran M.T."/>
            <person name="Sivarajan S.R."/>
            <person name="Patrignani A."/>
            <person name="Gruter S."/>
            <person name="Poveda L."/>
            <person name="Shimizu-Inatsugi R."/>
            <person name="Baeten J."/>
            <person name="Francoijs K.J."/>
            <person name="Nataraja K.N."/>
            <person name="Reddy Y.A.N."/>
            <person name="Phadnis S."/>
            <person name="Ravikumar R.L."/>
            <person name="Schlapbach R."/>
            <person name="Sreeman S.M."/>
            <person name="Shimizu K.K."/>
        </authorList>
    </citation>
    <scope>NUCLEOTIDE SEQUENCE</scope>
</reference>
<gene>
    <name evidence="3" type="primary">gb06340</name>
    <name evidence="3" type="ORF">PR202_gb06340</name>
</gene>
<dbReference type="InterPro" id="IPR003614">
    <property type="entry name" value="Knottins"/>
</dbReference>
<reference evidence="3" key="2">
    <citation type="submission" date="2021-12" db="EMBL/GenBank/DDBJ databases">
        <title>Resequencing data analysis of finger millet.</title>
        <authorList>
            <person name="Hatakeyama M."/>
            <person name="Aluri S."/>
            <person name="Balachadran M.T."/>
            <person name="Sivarajan S.R."/>
            <person name="Poveda L."/>
            <person name="Shimizu-Inatsugi R."/>
            <person name="Schlapbach R."/>
            <person name="Sreeman S.M."/>
            <person name="Shimizu K.K."/>
        </authorList>
    </citation>
    <scope>NUCLEOTIDE SEQUENCE</scope>
</reference>
<dbReference type="SUPFAM" id="SSF57095">
    <property type="entry name" value="Scorpion toxin-like"/>
    <property type="match status" value="1"/>
</dbReference>
<dbReference type="Proteomes" id="UP001054889">
    <property type="component" value="Unassembled WGS sequence"/>
</dbReference>
<organism evidence="3 4">
    <name type="scientific">Eleusine coracana subsp. coracana</name>
    <dbReference type="NCBI Taxonomy" id="191504"/>
    <lineage>
        <taxon>Eukaryota</taxon>
        <taxon>Viridiplantae</taxon>
        <taxon>Streptophyta</taxon>
        <taxon>Embryophyta</taxon>
        <taxon>Tracheophyta</taxon>
        <taxon>Spermatophyta</taxon>
        <taxon>Magnoliopsida</taxon>
        <taxon>Liliopsida</taxon>
        <taxon>Poales</taxon>
        <taxon>Poaceae</taxon>
        <taxon>PACMAD clade</taxon>
        <taxon>Chloridoideae</taxon>
        <taxon>Cynodonteae</taxon>
        <taxon>Eleusininae</taxon>
        <taxon>Eleusine</taxon>
    </lineage>
</organism>
<dbReference type="GO" id="GO:0006952">
    <property type="term" value="P:defense response"/>
    <property type="evidence" value="ECO:0007669"/>
    <property type="project" value="InterPro"/>
</dbReference>
<evidence type="ECO:0000313" key="3">
    <source>
        <dbReference type="EMBL" id="GJN19102.1"/>
    </source>
</evidence>
<dbReference type="Gene3D" id="3.30.30.10">
    <property type="entry name" value="Knottin, scorpion toxin-like"/>
    <property type="match status" value="1"/>
</dbReference>
<proteinExistence type="predicted"/>
<accession>A0AAV5E957</accession>
<dbReference type="EMBL" id="BQKI01000074">
    <property type="protein sequence ID" value="GJN19102.1"/>
    <property type="molecule type" value="Genomic_DNA"/>
</dbReference>
<feature type="region of interest" description="Disordered" evidence="1">
    <location>
        <begin position="48"/>
        <end position="128"/>
    </location>
</feature>
<feature type="domain" description="Knottins-like" evidence="2">
    <location>
        <begin position="2"/>
        <end position="48"/>
    </location>
</feature>
<dbReference type="InterPro" id="IPR036574">
    <property type="entry name" value="Scorpion_toxin-like_sf"/>
</dbReference>
<name>A0AAV5E957_ELECO</name>
<dbReference type="SMART" id="SM00505">
    <property type="entry name" value="Knot1"/>
    <property type="match status" value="1"/>
</dbReference>
<dbReference type="CDD" id="cd00107">
    <property type="entry name" value="Knot1"/>
    <property type="match status" value="1"/>
</dbReference>
<evidence type="ECO:0000259" key="2">
    <source>
        <dbReference type="SMART" id="SM00505"/>
    </source>
</evidence>
<comment type="caution">
    <text evidence="3">The sequence shown here is derived from an EMBL/GenBank/DDBJ whole genome shotgun (WGS) entry which is preliminary data.</text>
</comment>
<protein>
    <recommendedName>
        <fullName evidence="2">Knottins-like domain-containing protein</fullName>
    </recommendedName>
</protein>